<comment type="caution">
    <text evidence="3">The sequence shown here is derived from an EMBL/GenBank/DDBJ whole genome shotgun (WGS) entry which is preliminary data.</text>
</comment>
<organism evidence="3 4">
    <name type="scientific">Microscilla marina ATCC 23134</name>
    <dbReference type="NCBI Taxonomy" id="313606"/>
    <lineage>
        <taxon>Bacteria</taxon>
        <taxon>Pseudomonadati</taxon>
        <taxon>Bacteroidota</taxon>
        <taxon>Cytophagia</taxon>
        <taxon>Cytophagales</taxon>
        <taxon>Microscillaceae</taxon>
        <taxon>Microscilla</taxon>
    </lineage>
</organism>
<dbReference type="OrthoDB" id="1111222at2"/>
<dbReference type="Pfam" id="PF14258">
    <property type="entry name" value="DUF4350"/>
    <property type="match status" value="1"/>
</dbReference>
<feature type="transmembrane region" description="Helical" evidence="1">
    <location>
        <begin position="419"/>
        <end position="438"/>
    </location>
</feature>
<dbReference type="Proteomes" id="UP000004095">
    <property type="component" value="Unassembled WGS sequence"/>
</dbReference>
<gene>
    <name evidence="3" type="ORF">M23134_00145</name>
</gene>
<dbReference type="EMBL" id="AAWS01000013">
    <property type="protein sequence ID" value="EAY28991.1"/>
    <property type="molecule type" value="Genomic_DNA"/>
</dbReference>
<evidence type="ECO:0000259" key="2">
    <source>
        <dbReference type="Pfam" id="PF14258"/>
    </source>
</evidence>
<accession>A1ZL25</accession>
<protein>
    <recommendedName>
        <fullName evidence="2">DUF4350 domain-containing protein</fullName>
    </recommendedName>
</protein>
<reference evidence="3 4" key="1">
    <citation type="submission" date="2007-01" db="EMBL/GenBank/DDBJ databases">
        <authorList>
            <person name="Haygood M."/>
            <person name="Podell S."/>
            <person name="Anderson C."/>
            <person name="Hopkinson B."/>
            <person name="Roe K."/>
            <person name="Barbeau K."/>
            <person name="Gaasterland T."/>
            <person name="Ferriera S."/>
            <person name="Johnson J."/>
            <person name="Kravitz S."/>
            <person name="Beeson K."/>
            <person name="Sutton G."/>
            <person name="Rogers Y.-H."/>
            <person name="Friedman R."/>
            <person name="Frazier M."/>
            <person name="Venter J.C."/>
        </authorList>
    </citation>
    <scope>NUCLEOTIDE SEQUENCE [LARGE SCALE GENOMIC DNA]</scope>
    <source>
        <strain evidence="3 4">ATCC 23134</strain>
    </source>
</reference>
<evidence type="ECO:0000256" key="1">
    <source>
        <dbReference type="SAM" id="Phobius"/>
    </source>
</evidence>
<feature type="transmembrane region" description="Helical" evidence="1">
    <location>
        <begin position="444"/>
        <end position="463"/>
    </location>
</feature>
<feature type="transmembrane region" description="Helical" evidence="1">
    <location>
        <begin position="264"/>
        <end position="282"/>
    </location>
</feature>
<feature type="transmembrane region" description="Helical" evidence="1">
    <location>
        <begin position="7"/>
        <end position="25"/>
    </location>
</feature>
<feature type="domain" description="DUF4350" evidence="2">
    <location>
        <begin position="40"/>
        <end position="231"/>
    </location>
</feature>
<keyword evidence="1" id="KW-0812">Transmembrane</keyword>
<name>A1ZL25_MICM2</name>
<evidence type="ECO:0000313" key="4">
    <source>
        <dbReference type="Proteomes" id="UP000004095"/>
    </source>
</evidence>
<keyword evidence="1" id="KW-0472">Membrane</keyword>
<dbReference type="InterPro" id="IPR025646">
    <property type="entry name" value="DUF4350"/>
</dbReference>
<sequence>MKKQNSVFILLIVVILMILMFAEYAQPKRINWNPTYASSDQNPYGAYILHQELAEVFPAQKIETKERTIYESLKRDFKARTHLAQGDVNYLFINRLFDPNPTDFRILKKFVNNGGEAFISARLFNKAVADELEIKTSYFFLNTKDSVSLRLTPPHPFANQTYYFKPGTVTEYFEKYNKTKSKVLAVNSRNQPILIKYPHGDGHFYINTTPLAFANYHMVFNNNAHFVAGILSYLPRQTVFWDEYYKEGRIHDNNRLRFVFSRESLRWAFWLTAVGLLLFIIFDGRRKQRVIPIIKPLPNTTLEFTKTVGQLYYQRRNHKNIAEKRITHFMEFVRTHLYLSTAQFDDDFLNKLAAKTNGDRHEIATLFKQIKQVKAKSVISDAQLLHLSSHIDRVKAAYEGKDLNKVEETKASKQFNNHIIFGVFWLLMGSAAALSYVMTSDGDMLYLFLGVVILGILQIAFGTSQQAKERSNRIRLSKGKKPLKQNSL</sequence>
<proteinExistence type="predicted"/>
<dbReference type="eggNOG" id="ENOG502Z8TX">
    <property type="taxonomic scope" value="Bacteria"/>
</dbReference>
<evidence type="ECO:0000313" key="3">
    <source>
        <dbReference type="EMBL" id="EAY28991.1"/>
    </source>
</evidence>
<dbReference type="RefSeq" id="WP_002697194.1">
    <property type="nucleotide sequence ID" value="NZ_AAWS01000013.1"/>
</dbReference>
<keyword evidence="1" id="KW-1133">Transmembrane helix</keyword>
<keyword evidence="4" id="KW-1185">Reference proteome</keyword>
<dbReference type="AlphaFoldDB" id="A1ZL25"/>